<dbReference type="GO" id="GO:0004197">
    <property type="term" value="F:cysteine-type endopeptidase activity"/>
    <property type="evidence" value="ECO:0007669"/>
    <property type="project" value="InterPro"/>
</dbReference>
<dbReference type="InterPro" id="IPR006473">
    <property type="entry name" value="Peptidase_C58_Yopt"/>
</dbReference>
<proteinExistence type="predicted"/>
<dbReference type="Pfam" id="PF03543">
    <property type="entry name" value="Peptidase_C58"/>
    <property type="match status" value="1"/>
</dbReference>
<dbReference type="SUPFAM" id="SSF54001">
    <property type="entry name" value="Cysteine proteinases"/>
    <property type="match status" value="1"/>
</dbReference>
<accession>A0A7Y5ZA68</accession>
<dbReference type="GO" id="GO:0006508">
    <property type="term" value="P:proteolysis"/>
    <property type="evidence" value="ECO:0007669"/>
    <property type="project" value="UniProtKB-KW"/>
</dbReference>
<dbReference type="InterPro" id="IPR038765">
    <property type="entry name" value="Papain-like_cys_pep_sf"/>
</dbReference>
<protein>
    <recommendedName>
        <fullName evidence="4">Peptidase C58 YopT-type domain-containing protein</fullName>
    </recommendedName>
</protein>
<evidence type="ECO:0000256" key="2">
    <source>
        <dbReference type="ARBA" id="ARBA00022801"/>
    </source>
</evidence>
<keyword evidence="2" id="KW-0378">Hydrolase</keyword>
<reference evidence="5 6" key="1">
    <citation type="journal article" date="2020" name="Front. Plant Sci.">
        <title>Isolation of Rhizosphere Bacteria That Improve Quality and Water Stress Tolerance in Greenhouse Ornamentals.</title>
        <authorList>
            <person name="Nordstedt N.P."/>
            <person name="Jones M.L."/>
        </authorList>
    </citation>
    <scope>NUCLEOTIDE SEQUENCE [LARGE SCALE GENOMIC DNA]</scope>
    <source>
        <strain evidence="5 6">C7D2</strain>
    </source>
</reference>
<evidence type="ECO:0000256" key="3">
    <source>
        <dbReference type="ARBA" id="ARBA00022807"/>
    </source>
</evidence>
<comment type="caution">
    <text evidence="5">The sequence shown here is derived from an EMBL/GenBank/DDBJ whole genome shotgun (WGS) entry which is preliminary data.</text>
</comment>
<evidence type="ECO:0000313" key="6">
    <source>
        <dbReference type="Proteomes" id="UP000536720"/>
    </source>
</evidence>
<dbReference type="AlphaFoldDB" id="A0A7Y5ZA68"/>
<evidence type="ECO:0000256" key="1">
    <source>
        <dbReference type="ARBA" id="ARBA00022670"/>
    </source>
</evidence>
<evidence type="ECO:0000313" key="5">
    <source>
        <dbReference type="EMBL" id="NUT89179.1"/>
    </source>
</evidence>
<organism evidence="5 6">
    <name type="scientific">Pseudomonas corrugata</name>
    <dbReference type="NCBI Taxonomy" id="47879"/>
    <lineage>
        <taxon>Bacteria</taxon>
        <taxon>Pseudomonadati</taxon>
        <taxon>Pseudomonadota</taxon>
        <taxon>Gammaproteobacteria</taxon>
        <taxon>Pseudomonadales</taxon>
        <taxon>Pseudomonadaceae</taxon>
        <taxon>Pseudomonas</taxon>
    </lineage>
</organism>
<evidence type="ECO:0000259" key="4">
    <source>
        <dbReference type="Pfam" id="PF03543"/>
    </source>
</evidence>
<dbReference type="Gene3D" id="3.90.70.20">
    <property type="match status" value="1"/>
</dbReference>
<feature type="domain" description="Peptidase C58 YopT-type" evidence="4">
    <location>
        <begin position="4"/>
        <end position="224"/>
    </location>
</feature>
<dbReference type="Proteomes" id="UP000536720">
    <property type="component" value="Unassembled WGS sequence"/>
</dbReference>
<name>A0A7Y5ZA68_9PSED</name>
<dbReference type="RefSeq" id="WP_175363675.1">
    <property type="nucleotide sequence ID" value="NZ_JABFMR010000026.1"/>
</dbReference>
<sequence length="235" mass="26778">MVWQLFQYDQANTIANSAVLAGFGDGVCLALSMKWCVRRKAKQNSLAFNQSVMREDQKVEIANWMTSTQDRVIEDLMNHPGHPNPLLNTGYKYKDDDGDPISTVDSVRGQINNMRAYANRLEKMSQWARSNGMVLLDDKVGFSNNLLPPQWVSQLIDAAFRLSTPPLLGIIALTGPDDGHALAYELTQSGHISFFDPNFGEFRSNGKDDFLPWFLNHLIQNYPELDQHWWVVQFR</sequence>
<gene>
    <name evidence="5" type="ORF">HNO91_22340</name>
</gene>
<keyword evidence="3" id="KW-0788">Thiol protease</keyword>
<dbReference type="EMBL" id="JABFMR010000026">
    <property type="protein sequence ID" value="NUT89179.1"/>
    <property type="molecule type" value="Genomic_DNA"/>
</dbReference>
<keyword evidence="1" id="KW-0645">Protease</keyword>